<feature type="region of interest" description="Disordered" evidence="6">
    <location>
        <begin position="1"/>
        <end position="42"/>
    </location>
</feature>
<dbReference type="EMBL" id="JAPDRN010000137">
    <property type="protein sequence ID" value="KAJ9618830.1"/>
    <property type="molecule type" value="Genomic_DNA"/>
</dbReference>
<dbReference type="GO" id="GO:0045944">
    <property type="term" value="P:positive regulation of transcription by RNA polymerase II"/>
    <property type="evidence" value="ECO:0007669"/>
    <property type="project" value="TreeGrafter"/>
</dbReference>
<comment type="caution">
    <text evidence="8">The sequence shown here is derived from an EMBL/GenBank/DDBJ whole genome shotgun (WGS) entry which is preliminary data.</text>
</comment>
<dbReference type="CDD" id="cd00067">
    <property type="entry name" value="GAL4"/>
    <property type="match status" value="1"/>
</dbReference>
<keyword evidence="4" id="KW-0804">Transcription</keyword>
<protein>
    <recommendedName>
        <fullName evidence="7">Zn(2)-C6 fungal-type domain-containing protein</fullName>
    </recommendedName>
</protein>
<dbReference type="PROSITE" id="PS00463">
    <property type="entry name" value="ZN2_CY6_FUNGAL_1"/>
    <property type="match status" value="1"/>
</dbReference>
<dbReference type="InterPro" id="IPR001138">
    <property type="entry name" value="Zn2Cys6_DnaBD"/>
</dbReference>
<dbReference type="PANTHER" id="PTHR37534:SF23">
    <property type="entry name" value="ZN(II)2CYS6 TRANSCRIPTION FACTOR (EUROFUNG)"/>
    <property type="match status" value="1"/>
</dbReference>
<feature type="compositionally biased region" description="Polar residues" evidence="6">
    <location>
        <begin position="245"/>
        <end position="261"/>
    </location>
</feature>
<dbReference type="SMART" id="SM00066">
    <property type="entry name" value="GAL4"/>
    <property type="match status" value="1"/>
</dbReference>
<evidence type="ECO:0000256" key="2">
    <source>
        <dbReference type="ARBA" id="ARBA00023015"/>
    </source>
</evidence>
<feature type="compositionally biased region" description="Acidic residues" evidence="6">
    <location>
        <begin position="312"/>
        <end position="321"/>
    </location>
</feature>
<dbReference type="GO" id="GO:0008270">
    <property type="term" value="F:zinc ion binding"/>
    <property type="evidence" value="ECO:0007669"/>
    <property type="project" value="InterPro"/>
</dbReference>
<feature type="region of interest" description="Disordered" evidence="6">
    <location>
        <begin position="990"/>
        <end position="1028"/>
    </location>
</feature>
<dbReference type="Gene3D" id="4.10.240.10">
    <property type="entry name" value="Zn(2)-C6 fungal-type DNA-binding domain"/>
    <property type="match status" value="1"/>
</dbReference>
<name>A0AA38XRI1_9EURO</name>
<keyword evidence="9" id="KW-1185">Reference proteome</keyword>
<sequence>MSPSPRDDDSIDAEEAPNKPDDSPENDTAQKQQSSAKRRTKTGCLTCRKRRIKCGEEKPICRNCTKSKRECLGYAQPVVYRQQSQEPHNPRFDQDESMGSNQFRTFVSGSFPNPSFLSETQNTAPYQTFDPSGSSSYQHLPFSASYHAYTPTFAEGQIPLGPTSQSEWQSVQNSVDQPALNMLSSPGLVGPSRVIDHNYYAARTEPNYDQYGQHTNSWGPLGPWSISPQMPYPTPPFPGEMMFQDHSQSASDYPQDPSQFARNPFRHGDLQEEPHAGRQYHGDSSRQFTPSSGGASFPNSTAPISAGSGYYDDPDDPFDVDSEEENLSYQAAAENLTHALDQSEQHKRRMFRLNASRRASQTLTNFRPSTTISPLREERNQHLFRHFVEVTSQCISVFERHHFSSIAGPARTLWNFTLPSMAMSHPALAHGILALGALHLSKLQKASDATAVKHFTYAVRRVGRLLGLPMRRLEIATLATVLVLGFYEVMSGDHSRWNLHLSGATSLVLEHDYAGMTRNARRMRNGAKARVNQWMARFALTEENYARVAGIPLALLDDIDWDVDSALISRLTGLSVNYDHQVQPQFPTQSLAASLTDKDIEDFKAKMDLRWWYCKQDVFQSCIGGDRLMLPFEDWKYCPPRGQLGRSANPYATLDHLCLIMARIADYSGKDRVRKQRALAAAGGEWRPPTWLFGPQGPASGKSEGSKSPGLGTSSASPHPGKSGGSNMSAGTNASKATTAPSANEGRARQSKPAPKGTSPPDRLPTMGMIPPPEAPIQMHSAFKTMDANLKDPAFTGTTRDNKPTQPRNLEDETSRAFKEHEDITSAFDLFARSLGPDFDPLPYTDTPIATPFGPALVYRNPGIACIWAFYHVGRILLCRSHPEMPPAAMVAASVTAHLTRDHAQAIGKICAGLYATQQYNQSGALDPTFAGACMESTFYLLFAGVQYTDPGQRGWTISKLRDISQRCGWHTSAAVAAACETTWERMGQAGRAPPYERKLDPRNHDDRQTGLGPRGPDASPMAGDSSNALKDHESAFVVHDRSLIDRSNSTRVHWALGLLSVEEDIKNMKLNE</sequence>
<feature type="compositionally biased region" description="Polar residues" evidence="6">
    <location>
        <begin position="725"/>
        <end position="742"/>
    </location>
</feature>
<dbReference type="GO" id="GO:0005634">
    <property type="term" value="C:nucleus"/>
    <property type="evidence" value="ECO:0007669"/>
    <property type="project" value="UniProtKB-SubCell"/>
</dbReference>
<dbReference type="InterPro" id="IPR036864">
    <property type="entry name" value="Zn2-C6_fun-type_DNA-bd_sf"/>
</dbReference>
<feature type="region of interest" description="Disordered" evidence="6">
    <location>
        <begin position="229"/>
        <end position="321"/>
    </location>
</feature>
<evidence type="ECO:0000313" key="8">
    <source>
        <dbReference type="EMBL" id="KAJ9618830.1"/>
    </source>
</evidence>
<proteinExistence type="predicted"/>
<keyword evidence="5" id="KW-0539">Nucleus</keyword>
<dbReference type="PROSITE" id="PS50048">
    <property type="entry name" value="ZN2_CY6_FUNGAL_2"/>
    <property type="match status" value="1"/>
</dbReference>
<dbReference type="Pfam" id="PF11951">
    <property type="entry name" value="Fungal_trans_2"/>
    <property type="match status" value="1"/>
</dbReference>
<feature type="compositionally biased region" description="Polar residues" evidence="6">
    <location>
        <begin position="26"/>
        <end position="35"/>
    </location>
</feature>
<evidence type="ECO:0000259" key="7">
    <source>
        <dbReference type="PROSITE" id="PS50048"/>
    </source>
</evidence>
<gene>
    <name evidence="8" type="ORF">H2204_012906</name>
</gene>
<dbReference type="GO" id="GO:0000981">
    <property type="term" value="F:DNA-binding transcription factor activity, RNA polymerase II-specific"/>
    <property type="evidence" value="ECO:0007669"/>
    <property type="project" value="InterPro"/>
</dbReference>
<feature type="compositionally biased region" description="Basic and acidic residues" evidence="6">
    <location>
        <begin position="995"/>
        <end position="1009"/>
    </location>
</feature>
<accession>A0AA38XRI1</accession>
<feature type="domain" description="Zn(2)-C6 fungal-type" evidence="7">
    <location>
        <begin position="43"/>
        <end position="71"/>
    </location>
</feature>
<evidence type="ECO:0000256" key="4">
    <source>
        <dbReference type="ARBA" id="ARBA00023163"/>
    </source>
</evidence>
<dbReference type="AlphaFoldDB" id="A0AA38XRI1"/>
<feature type="region of interest" description="Disordered" evidence="6">
    <location>
        <begin position="791"/>
        <end position="815"/>
    </location>
</feature>
<comment type="subcellular location">
    <subcellularLocation>
        <location evidence="1">Nucleus</location>
    </subcellularLocation>
</comment>
<dbReference type="SUPFAM" id="SSF57701">
    <property type="entry name" value="Zn2/Cys6 DNA-binding domain"/>
    <property type="match status" value="1"/>
</dbReference>
<feature type="compositionally biased region" description="Polar residues" evidence="6">
    <location>
        <begin position="796"/>
        <end position="808"/>
    </location>
</feature>
<organism evidence="8 9">
    <name type="scientific">Knufia peltigerae</name>
    <dbReference type="NCBI Taxonomy" id="1002370"/>
    <lineage>
        <taxon>Eukaryota</taxon>
        <taxon>Fungi</taxon>
        <taxon>Dikarya</taxon>
        <taxon>Ascomycota</taxon>
        <taxon>Pezizomycotina</taxon>
        <taxon>Eurotiomycetes</taxon>
        <taxon>Chaetothyriomycetidae</taxon>
        <taxon>Chaetothyriales</taxon>
        <taxon>Trichomeriaceae</taxon>
        <taxon>Knufia</taxon>
    </lineage>
</organism>
<dbReference type="Proteomes" id="UP001172681">
    <property type="component" value="Unassembled WGS sequence"/>
</dbReference>
<evidence type="ECO:0000256" key="1">
    <source>
        <dbReference type="ARBA" id="ARBA00004123"/>
    </source>
</evidence>
<feature type="compositionally biased region" description="Basic and acidic residues" evidence="6">
    <location>
        <begin position="266"/>
        <end position="284"/>
    </location>
</feature>
<feature type="compositionally biased region" description="Polar residues" evidence="6">
    <location>
        <begin position="285"/>
        <end position="303"/>
    </location>
</feature>
<keyword evidence="2" id="KW-0805">Transcription regulation</keyword>
<dbReference type="Pfam" id="PF00172">
    <property type="entry name" value="Zn_clus"/>
    <property type="match status" value="1"/>
</dbReference>
<evidence type="ECO:0000256" key="3">
    <source>
        <dbReference type="ARBA" id="ARBA00023125"/>
    </source>
</evidence>
<evidence type="ECO:0000256" key="6">
    <source>
        <dbReference type="SAM" id="MobiDB-lite"/>
    </source>
</evidence>
<reference evidence="8" key="1">
    <citation type="submission" date="2022-10" db="EMBL/GenBank/DDBJ databases">
        <title>Culturing micro-colonial fungi from biological soil crusts in the Mojave desert and describing Neophaeococcomyces mojavensis, and introducing the new genera and species Taxawa tesnikishii.</title>
        <authorList>
            <person name="Kurbessoian T."/>
            <person name="Stajich J.E."/>
        </authorList>
    </citation>
    <scope>NUCLEOTIDE SEQUENCE</scope>
    <source>
        <strain evidence="8">TK_35</strain>
    </source>
</reference>
<keyword evidence="3" id="KW-0238">DNA-binding</keyword>
<dbReference type="InterPro" id="IPR021858">
    <property type="entry name" value="Fun_TF"/>
</dbReference>
<evidence type="ECO:0000256" key="5">
    <source>
        <dbReference type="ARBA" id="ARBA00023242"/>
    </source>
</evidence>
<evidence type="ECO:0000313" key="9">
    <source>
        <dbReference type="Proteomes" id="UP001172681"/>
    </source>
</evidence>
<dbReference type="PANTHER" id="PTHR37534">
    <property type="entry name" value="TRANSCRIPTIONAL ACTIVATOR PROTEIN UGA3"/>
    <property type="match status" value="1"/>
</dbReference>
<feature type="region of interest" description="Disordered" evidence="6">
    <location>
        <begin position="686"/>
        <end position="776"/>
    </location>
</feature>
<dbReference type="GO" id="GO:0000976">
    <property type="term" value="F:transcription cis-regulatory region binding"/>
    <property type="evidence" value="ECO:0007669"/>
    <property type="project" value="TreeGrafter"/>
</dbReference>